<gene>
    <name evidence="5" type="ORF">CW354_16910</name>
</gene>
<dbReference type="EMBL" id="PJCH01000015">
    <property type="protein sequence ID" value="PQA86055.1"/>
    <property type="molecule type" value="Genomic_DNA"/>
</dbReference>
<dbReference type="SUPFAM" id="SSF46894">
    <property type="entry name" value="C-terminal effector domain of the bipartite response regulators"/>
    <property type="match status" value="1"/>
</dbReference>
<dbReference type="InterPro" id="IPR000792">
    <property type="entry name" value="Tscrpt_reg_LuxR_C"/>
</dbReference>
<organism evidence="5 6">
    <name type="scientific">Hyphococcus luteus</name>
    <dbReference type="NCBI Taxonomy" id="2058213"/>
    <lineage>
        <taxon>Bacteria</taxon>
        <taxon>Pseudomonadati</taxon>
        <taxon>Pseudomonadota</taxon>
        <taxon>Alphaproteobacteria</taxon>
        <taxon>Parvularculales</taxon>
        <taxon>Parvularculaceae</taxon>
        <taxon>Hyphococcus</taxon>
    </lineage>
</organism>
<dbReference type="GO" id="GO:0006355">
    <property type="term" value="P:regulation of DNA-templated transcription"/>
    <property type="evidence" value="ECO:0007669"/>
    <property type="project" value="InterPro"/>
</dbReference>
<dbReference type="SMART" id="SM00448">
    <property type="entry name" value="REC"/>
    <property type="match status" value="1"/>
</dbReference>
<dbReference type="PANTHER" id="PTHR44591">
    <property type="entry name" value="STRESS RESPONSE REGULATOR PROTEIN 1"/>
    <property type="match status" value="1"/>
</dbReference>
<keyword evidence="6" id="KW-1185">Reference proteome</keyword>
<dbReference type="InterPro" id="IPR036388">
    <property type="entry name" value="WH-like_DNA-bd_sf"/>
</dbReference>
<dbReference type="AlphaFoldDB" id="A0A2S7K0K9"/>
<protein>
    <recommendedName>
        <fullName evidence="4">Response regulatory domain-containing protein</fullName>
    </recommendedName>
</protein>
<dbReference type="SUPFAM" id="SSF52172">
    <property type="entry name" value="CheY-like"/>
    <property type="match status" value="1"/>
</dbReference>
<comment type="caution">
    <text evidence="5">The sequence shown here is derived from an EMBL/GenBank/DDBJ whole genome shotgun (WGS) entry which is preliminary data.</text>
</comment>
<dbReference type="SMART" id="SM00421">
    <property type="entry name" value="HTH_LUXR"/>
    <property type="match status" value="1"/>
</dbReference>
<dbReference type="InterPro" id="IPR001789">
    <property type="entry name" value="Sig_transdc_resp-reg_receiver"/>
</dbReference>
<evidence type="ECO:0000256" key="3">
    <source>
        <dbReference type="PROSITE-ProRule" id="PRU00169"/>
    </source>
</evidence>
<evidence type="ECO:0000256" key="2">
    <source>
        <dbReference type="ARBA" id="ARBA00023125"/>
    </source>
</evidence>
<evidence type="ECO:0000256" key="1">
    <source>
        <dbReference type="ARBA" id="ARBA00022553"/>
    </source>
</evidence>
<evidence type="ECO:0000313" key="5">
    <source>
        <dbReference type="EMBL" id="PQA86055.1"/>
    </source>
</evidence>
<feature type="domain" description="Response regulatory" evidence="4">
    <location>
        <begin position="7"/>
        <end position="124"/>
    </location>
</feature>
<sequence length="325" mass="35501">MAVRQFKLLCVDDDLICLEQLRLALTPIKGDFDIRYAATPAEALGMHEKTPADIVISDLKMADTDGISLIAQMREIDDDAVYMLLSGQADLDAALSAVNDVHVFRFLIKPAETQTLEIALNAAITELNLRKLRMISFASHNAVERLTAGIAFLNENRHVIYANGSAKRILETSGLFEIGAERILRSTNPKTTYEFQDFLEKVRANSDAGDARSVFRFERADDPNFVFASASFHPPDGLNDAYYSLVLSNPARISASPEIIASALNILPSEARVVHALSNGGGLEEAARKTGISISSARTYLKNVFSKTGVSRQSELVQLVTLIAA</sequence>
<keyword evidence="2" id="KW-0238">DNA-binding</keyword>
<dbReference type="InterPro" id="IPR011006">
    <property type="entry name" value="CheY-like_superfamily"/>
</dbReference>
<keyword evidence="1 3" id="KW-0597">Phosphoprotein</keyword>
<dbReference type="OrthoDB" id="5497412at2"/>
<dbReference type="Proteomes" id="UP000239504">
    <property type="component" value="Unassembled WGS sequence"/>
</dbReference>
<name>A0A2S7K0K9_9PROT</name>
<dbReference type="PANTHER" id="PTHR44591:SF3">
    <property type="entry name" value="RESPONSE REGULATORY DOMAIN-CONTAINING PROTEIN"/>
    <property type="match status" value="1"/>
</dbReference>
<proteinExistence type="predicted"/>
<dbReference type="Gene3D" id="1.10.10.10">
    <property type="entry name" value="Winged helix-like DNA-binding domain superfamily/Winged helix DNA-binding domain"/>
    <property type="match status" value="1"/>
</dbReference>
<dbReference type="InterPro" id="IPR050595">
    <property type="entry name" value="Bact_response_regulator"/>
</dbReference>
<dbReference type="GO" id="GO:0003677">
    <property type="term" value="F:DNA binding"/>
    <property type="evidence" value="ECO:0007669"/>
    <property type="project" value="UniProtKB-KW"/>
</dbReference>
<dbReference type="RefSeq" id="WP_104831267.1">
    <property type="nucleotide sequence ID" value="NZ_PJCH01000015.1"/>
</dbReference>
<dbReference type="Gene3D" id="3.40.50.2300">
    <property type="match status" value="1"/>
</dbReference>
<feature type="modified residue" description="4-aspartylphosphate" evidence="3">
    <location>
        <position position="58"/>
    </location>
</feature>
<dbReference type="InterPro" id="IPR016032">
    <property type="entry name" value="Sig_transdc_resp-reg_C-effctor"/>
</dbReference>
<dbReference type="Pfam" id="PF00072">
    <property type="entry name" value="Response_reg"/>
    <property type="match status" value="1"/>
</dbReference>
<dbReference type="GO" id="GO:0000160">
    <property type="term" value="P:phosphorelay signal transduction system"/>
    <property type="evidence" value="ECO:0007669"/>
    <property type="project" value="InterPro"/>
</dbReference>
<dbReference type="PROSITE" id="PS50110">
    <property type="entry name" value="RESPONSE_REGULATORY"/>
    <property type="match status" value="1"/>
</dbReference>
<evidence type="ECO:0000313" key="6">
    <source>
        <dbReference type="Proteomes" id="UP000239504"/>
    </source>
</evidence>
<evidence type="ECO:0000259" key="4">
    <source>
        <dbReference type="PROSITE" id="PS50110"/>
    </source>
</evidence>
<accession>A0A2S7K0K9</accession>
<reference evidence="5 6" key="1">
    <citation type="submission" date="2017-12" db="EMBL/GenBank/DDBJ databases">
        <authorList>
            <person name="Hurst M.R.H."/>
        </authorList>
    </citation>
    <scope>NUCLEOTIDE SEQUENCE [LARGE SCALE GENOMIC DNA]</scope>
    <source>
        <strain evidence="5 6">SY-3-19</strain>
    </source>
</reference>